<dbReference type="GeneID" id="120270121"/>
<feature type="region of interest" description="Disordered" evidence="1">
    <location>
        <begin position="1"/>
        <end position="55"/>
    </location>
</feature>
<name>A0AB40C000_DIOCR</name>
<proteinExistence type="predicted"/>
<organism evidence="2 3">
    <name type="scientific">Dioscorea cayennensis subsp. rotundata</name>
    <name type="common">White Guinea yam</name>
    <name type="synonym">Dioscorea rotundata</name>
    <dbReference type="NCBI Taxonomy" id="55577"/>
    <lineage>
        <taxon>Eukaryota</taxon>
        <taxon>Viridiplantae</taxon>
        <taxon>Streptophyta</taxon>
        <taxon>Embryophyta</taxon>
        <taxon>Tracheophyta</taxon>
        <taxon>Spermatophyta</taxon>
        <taxon>Magnoliopsida</taxon>
        <taxon>Liliopsida</taxon>
        <taxon>Dioscoreales</taxon>
        <taxon>Dioscoreaceae</taxon>
        <taxon>Dioscorea</taxon>
    </lineage>
</organism>
<accession>A0AB40C000</accession>
<dbReference type="InterPro" id="IPR026791">
    <property type="entry name" value="DOCK"/>
</dbReference>
<evidence type="ECO:0000256" key="1">
    <source>
        <dbReference type="SAM" id="MobiDB-lite"/>
    </source>
</evidence>
<feature type="compositionally biased region" description="Basic residues" evidence="1">
    <location>
        <begin position="10"/>
        <end position="25"/>
    </location>
</feature>
<dbReference type="PANTHER" id="PTHR23317">
    <property type="entry name" value="DEDICATOR OF CYTOKINESIS DOCK"/>
    <property type="match status" value="1"/>
</dbReference>
<evidence type="ECO:0000313" key="3">
    <source>
        <dbReference type="RefSeq" id="XP_039133072.1"/>
    </source>
</evidence>
<reference evidence="3" key="1">
    <citation type="submission" date="2025-08" db="UniProtKB">
        <authorList>
            <consortium name="RefSeq"/>
        </authorList>
    </citation>
    <scope>IDENTIFICATION</scope>
</reference>
<gene>
    <name evidence="3" type="primary">LOC120270121</name>
</gene>
<evidence type="ECO:0000313" key="2">
    <source>
        <dbReference type="Proteomes" id="UP001515500"/>
    </source>
</evidence>
<dbReference type="PANTHER" id="PTHR23317:SF76">
    <property type="entry name" value="LD20667P"/>
    <property type="match status" value="1"/>
</dbReference>
<dbReference type="GO" id="GO:0005085">
    <property type="term" value="F:guanyl-nucleotide exchange factor activity"/>
    <property type="evidence" value="ECO:0007669"/>
    <property type="project" value="InterPro"/>
</dbReference>
<sequence length="142" mass="16293">MSWSSATRQIGRRMKSKIHLARSRHSKVEDATDDDTASTSGRQISEFGPDNLSTKHHFNFSPLPAYEPTFDWETEKSLIFGQRISENYPAQYSSGLKITVKVLSLSFQAGLVEPFYGTICLYNERREKLSEDFYFRVLPTDT</sequence>
<dbReference type="Proteomes" id="UP001515500">
    <property type="component" value="Chromosome 10"/>
</dbReference>
<dbReference type="AlphaFoldDB" id="A0AB40C000"/>
<dbReference type="GO" id="GO:0007264">
    <property type="term" value="P:small GTPase-mediated signal transduction"/>
    <property type="evidence" value="ECO:0007669"/>
    <property type="project" value="InterPro"/>
</dbReference>
<keyword evidence="2" id="KW-1185">Reference proteome</keyword>
<dbReference type="RefSeq" id="XP_039133072.1">
    <property type="nucleotide sequence ID" value="XM_039277138.1"/>
</dbReference>
<protein>
    <submittedName>
        <fullName evidence="3">Guanine nucleotide exchange factor SPIKE 1-like</fullName>
    </submittedName>
</protein>